<dbReference type="InterPro" id="IPR011006">
    <property type="entry name" value="CheY-like_superfamily"/>
</dbReference>
<keyword evidence="18" id="KW-1185">Reference proteome</keyword>
<dbReference type="InterPro" id="IPR012052">
    <property type="entry name" value="Spore_0_A"/>
</dbReference>
<accession>A0ABP3VRD8</accession>
<keyword evidence="14" id="KW-0479">Metal-binding</keyword>
<evidence type="ECO:0000256" key="14">
    <source>
        <dbReference type="PIRNR" id="PIRNR002937"/>
    </source>
</evidence>
<dbReference type="Proteomes" id="UP001501047">
    <property type="component" value="Unassembled WGS sequence"/>
</dbReference>
<dbReference type="NCBIfam" id="TIGR02875">
    <property type="entry name" value="spore_0_A"/>
    <property type="match status" value="1"/>
</dbReference>
<keyword evidence="4 14" id="KW-0678">Repressor</keyword>
<keyword evidence="3 14" id="KW-0963">Cytoplasm</keyword>
<keyword evidence="5 15" id="KW-0597">Phosphoprotein</keyword>
<evidence type="ECO:0000259" key="16">
    <source>
        <dbReference type="PROSITE" id="PS50110"/>
    </source>
</evidence>
<keyword evidence="8 14" id="KW-0902">Two-component regulatory system</keyword>
<keyword evidence="7 14" id="KW-0749">Sporulation</keyword>
<dbReference type="InterPro" id="IPR036388">
    <property type="entry name" value="WH-like_DNA-bd_sf"/>
</dbReference>
<comment type="function">
    <text evidence="13 14">May play the central regulatory role in sporulation. It may be an element of the effector pathway responsible for the activation of sporulation genes in response to nutritional stress. Spo0A may act in concert with spo0H (a sigma factor) to control the expression of some genes that are critical to the sporulation process.</text>
</comment>
<evidence type="ECO:0000256" key="12">
    <source>
        <dbReference type="ARBA" id="ARBA00023163"/>
    </source>
</evidence>
<evidence type="ECO:0000256" key="6">
    <source>
        <dbReference type="ARBA" id="ARBA00022837"/>
    </source>
</evidence>
<gene>
    <name evidence="17" type="primary">spo0A</name>
    <name evidence="17" type="ORF">GCM10008908_06130</name>
</gene>
<name>A0ABP3VRD8_CLOSU</name>
<comment type="subcellular location">
    <subcellularLocation>
        <location evidence="1 14">Cytoplasm</location>
    </subcellularLocation>
</comment>
<reference evidence="18" key="1">
    <citation type="journal article" date="2019" name="Int. J. Syst. Evol. Microbiol.">
        <title>The Global Catalogue of Microorganisms (GCM) 10K type strain sequencing project: providing services to taxonomists for standard genome sequencing and annotation.</title>
        <authorList>
            <consortium name="The Broad Institute Genomics Platform"/>
            <consortium name="The Broad Institute Genome Sequencing Center for Infectious Disease"/>
            <person name="Wu L."/>
            <person name="Ma J."/>
        </authorList>
    </citation>
    <scope>NUCLEOTIDE SEQUENCE [LARGE SCALE GENOMIC DNA]</scope>
    <source>
        <strain evidence="18">JCM 1417</strain>
    </source>
</reference>
<dbReference type="InterPro" id="IPR039420">
    <property type="entry name" value="WalR-like"/>
</dbReference>
<comment type="caution">
    <text evidence="17">The sequence shown here is derived from an EMBL/GenBank/DDBJ whole genome shotgun (WGS) entry which is preliminary data.</text>
</comment>
<keyword evidence="10 14" id="KW-0238">DNA-binding</keyword>
<keyword evidence="11 14" id="KW-0010">Activator</keyword>
<evidence type="ECO:0000256" key="4">
    <source>
        <dbReference type="ARBA" id="ARBA00022491"/>
    </source>
</evidence>
<evidence type="ECO:0000313" key="17">
    <source>
        <dbReference type="EMBL" id="GAA0767271.1"/>
    </source>
</evidence>
<evidence type="ECO:0000256" key="11">
    <source>
        <dbReference type="ARBA" id="ARBA00023159"/>
    </source>
</evidence>
<feature type="modified residue" description="4-aspartylphosphate" evidence="15">
    <location>
        <position position="58"/>
    </location>
</feature>
<sequence length="277" mass="30857">MEQRSINVLIADDNKEFCNILSDYFLSQKDINVVGVAKDGVEVLELIEQTNPDLVVLDIIMPHLDGLGVLERLNTMNLNPMPRIIILSAVGQDKITQRAISLGADYYVVKPFDMDVLSNRIRDMFNNSISSDSVRKASVSSTTSSSSLMMDVKPKSNNGSMDLESEITNIIHEIGVPAHIKGYMYLREAITLVVNDIELLSAVTKELYPAIAKKYNTTASRVERAIRHAIEVAWSRGQVDTINKLFGYTIHNEKGKPTNSEFIAMVADKLRLKNKVG</sequence>
<proteinExistence type="predicted"/>
<evidence type="ECO:0000256" key="10">
    <source>
        <dbReference type="ARBA" id="ARBA00023125"/>
    </source>
</evidence>
<dbReference type="CDD" id="cd17561">
    <property type="entry name" value="REC_Spo0A"/>
    <property type="match status" value="1"/>
</dbReference>
<evidence type="ECO:0000313" key="18">
    <source>
        <dbReference type="Proteomes" id="UP001501047"/>
    </source>
</evidence>
<protein>
    <recommendedName>
        <fullName evidence="2 14">Stage 0 sporulation protein A homolog</fullName>
    </recommendedName>
</protein>
<keyword evidence="12 14" id="KW-0804">Transcription</keyword>
<organism evidence="17 18">
    <name type="scientific">Clostridium subterminale</name>
    <dbReference type="NCBI Taxonomy" id="1550"/>
    <lineage>
        <taxon>Bacteria</taxon>
        <taxon>Bacillati</taxon>
        <taxon>Bacillota</taxon>
        <taxon>Clostridia</taxon>
        <taxon>Eubacteriales</taxon>
        <taxon>Clostridiaceae</taxon>
        <taxon>Clostridium</taxon>
    </lineage>
</organism>
<dbReference type="InterPro" id="IPR014879">
    <property type="entry name" value="Spo0A_C"/>
</dbReference>
<evidence type="ECO:0000256" key="9">
    <source>
        <dbReference type="ARBA" id="ARBA00023015"/>
    </source>
</evidence>
<keyword evidence="6 14" id="KW-0106">Calcium</keyword>
<evidence type="ECO:0000256" key="5">
    <source>
        <dbReference type="ARBA" id="ARBA00022553"/>
    </source>
</evidence>
<dbReference type="SUPFAM" id="SSF46894">
    <property type="entry name" value="C-terminal effector domain of the bipartite response regulators"/>
    <property type="match status" value="1"/>
</dbReference>
<evidence type="ECO:0000256" key="15">
    <source>
        <dbReference type="PROSITE-ProRule" id="PRU00169"/>
    </source>
</evidence>
<dbReference type="Gene3D" id="1.10.10.10">
    <property type="entry name" value="Winged helix-like DNA-binding domain superfamily/Winged helix DNA-binding domain"/>
    <property type="match status" value="1"/>
</dbReference>
<dbReference type="PANTHER" id="PTHR48111:SF1">
    <property type="entry name" value="TWO-COMPONENT RESPONSE REGULATOR ORR33"/>
    <property type="match status" value="1"/>
</dbReference>
<feature type="domain" description="Response regulatory" evidence="16">
    <location>
        <begin position="7"/>
        <end position="125"/>
    </location>
</feature>
<dbReference type="SMART" id="SM00448">
    <property type="entry name" value="REC"/>
    <property type="match status" value="1"/>
</dbReference>
<dbReference type="Pfam" id="PF00072">
    <property type="entry name" value="Response_reg"/>
    <property type="match status" value="1"/>
</dbReference>
<evidence type="ECO:0000256" key="2">
    <source>
        <dbReference type="ARBA" id="ARBA00018672"/>
    </source>
</evidence>
<evidence type="ECO:0000256" key="13">
    <source>
        <dbReference type="ARBA" id="ARBA00024867"/>
    </source>
</evidence>
<evidence type="ECO:0000256" key="8">
    <source>
        <dbReference type="ARBA" id="ARBA00023012"/>
    </source>
</evidence>
<dbReference type="EMBL" id="BAAACI010000001">
    <property type="protein sequence ID" value="GAA0767271.1"/>
    <property type="molecule type" value="Genomic_DNA"/>
</dbReference>
<keyword evidence="9 14" id="KW-0805">Transcription regulation</keyword>
<comment type="cofactor">
    <cofactor evidence="14">
        <name>Ca(2+)</name>
        <dbReference type="ChEBI" id="CHEBI:29108"/>
    </cofactor>
    <text evidence="14">Binds 1 Ca(2+) ion per subunit.</text>
</comment>
<dbReference type="SUPFAM" id="SSF52172">
    <property type="entry name" value="CheY-like"/>
    <property type="match status" value="1"/>
</dbReference>
<dbReference type="Pfam" id="PF08769">
    <property type="entry name" value="Spo0A_C"/>
    <property type="match status" value="1"/>
</dbReference>
<dbReference type="InterPro" id="IPR016032">
    <property type="entry name" value="Sig_transdc_resp-reg_C-effctor"/>
</dbReference>
<dbReference type="RefSeq" id="WP_343823511.1">
    <property type="nucleotide sequence ID" value="NZ_BAAACI010000001.1"/>
</dbReference>
<evidence type="ECO:0000256" key="3">
    <source>
        <dbReference type="ARBA" id="ARBA00022490"/>
    </source>
</evidence>
<evidence type="ECO:0000256" key="7">
    <source>
        <dbReference type="ARBA" id="ARBA00022969"/>
    </source>
</evidence>
<dbReference type="Gene3D" id="3.40.50.2300">
    <property type="match status" value="1"/>
</dbReference>
<evidence type="ECO:0000256" key="1">
    <source>
        <dbReference type="ARBA" id="ARBA00004496"/>
    </source>
</evidence>
<dbReference type="PROSITE" id="PS50110">
    <property type="entry name" value="RESPONSE_REGULATORY"/>
    <property type="match status" value="1"/>
</dbReference>
<dbReference type="InterPro" id="IPR001789">
    <property type="entry name" value="Sig_transdc_resp-reg_receiver"/>
</dbReference>
<dbReference type="PIRSF" id="PIRSF002937">
    <property type="entry name" value="Res_reg_Spo0A"/>
    <property type="match status" value="1"/>
</dbReference>
<dbReference type="PANTHER" id="PTHR48111">
    <property type="entry name" value="REGULATOR OF RPOS"/>
    <property type="match status" value="1"/>
</dbReference>